<dbReference type="Gene3D" id="3.40.109.10">
    <property type="entry name" value="NADH Oxidase"/>
    <property type="match status" value="1"/>
</dbReference>
<proteinExistence type="inferred from homology"/>
<dbReference type="InterPro" id="IPR052530">
    <property type="entry name" value="NAD(P)H_nitroreductase"/>
</dbReference>
<evidence type="ECO:0000256" key="3">
    <source>
        <dbReference type="ARBA" id="ARBA00022630"/>
    </source>
</evidence>
<comment type="similarity">
    <text evidence="2">Belongs to the nitroreductase family.</text>
</comment>
<accession>V9VR52</accession>
<dbReference type="EMBL" id="CP006773">
    <property type="protein sequence ID" value="AHD00189.1"/>
    <property type="molecule type" value="Genomic_DNA"/>
</dbReference>
<evidence type="ECO:0000313" key="10">
    <source>
        <dbReference type="EMBL" id="AHD00189.1"/>
    </source>
</evidence>
<feature type="region of interest" description="Disordered" evidence="8">
    <location>
        <begin position="1"/>
        <end position="33"/>
    </location>
</feature>
<gene>
    <name evidence="10" type="ORF">METH_05145</name>
</gene>
<evidence type="ECO:0000256" key="2">
    <source>
        <dbReference type="ARBA" id="ARBA00007118"/>
    </source>
</evidence>
<evidence type="ECO:0000256" key="5">
    <source>
        <dbReference type="ARBA" id="ARBA00022857"/>
    </source>
</evidence>
<keyword evidence="5" id="KW-0521">NADP</keyword>
<dbReference type="AlphaFoldDB" id="V9VR52"/>
<evidence type="ECO:0000256" key="7">
    <source>
        <dbReference type="ARBA" id="ARBA00023027"/>
    </source>
</evidence>
<dbReference type="GO" id="GO:0016491">
    <property type="term" value="F:oxidoreductase activity"/>
    <property type="evidence" value="ECO:0007669"/>
    <property type="project" value="UniProtKB-KW"/>
</dbReference>
<keyword evidence="6" id="KW-0560">Oxidoreductase</keyword>
<evidence type="ECO:0000259" key="9">
    <source>
        <dbReference type="Pfam" id="PF00881"/>
    </source>
</evidence>
<name>V9VR52_9RHOB</name>
<evidence type="ECO:0000313" key="11">
    <source>
        <dbReference type="Proteomes" id="UP000018780"/>
    </source>
</evidence>
<dbReference type="STRING" id="999552.METH_05145"/>
<keyword evidence="7" id="KW-0520">NAD</keyword>
<evidence type="ECO:0000256" key="1">
    <source>
        <dbReference type="ARBA" id="ARBA00001917"/>
    </source>
</evidence>
<sequence length="247" mass="26399">MPLPGSSASGNGPRPRRLLPLQHKCGTQGPPALENSRQLAEIGSKRCKKVSHMPARPARNDAALDFLLSRRSRPAKTLVAPAPSREELLPILTAAARTPDHGKLEPWRFIVVEKPAMARLAALTQAAGARLGKSPEDIAKGRSQFDLGQLAVVVVEVQKDSPKIPALEQTYSAGAVCLGLLNAALASGWGANWLTGWASHDRGFCQAAFDLAENERIAGIVHIATESTAPPERPRPDLEAITTWVNA</sequence>
<keyword evidence="11" id="KW-1185">Reference proteome</keyword>
<dbReference type="PATRIC" id="fig|999552.6.peg.1029"/>
<dbReference type="KEGG" id="lmd:METH_05145"/>
<dbReference type="PANTHER" id="PTHR43821">
    <property type="entry name" value="NAD(P)H NITROREDUCTASE YDJA-RELATED"/>
    <property type="match status" value="1"/>
</dbReference>
<dbReference type="InterPro" id="IPR029479">
    <property type="entry name" value="Nitroreductase"/>
</dbReference>
<protein>
    <submittedName>
        <fullName evidence="10">Nitroreductase</fullName>
    </submittedName>
</protein>
<reference evidence="10 11" key="1">
    <citation type="submission" date="2013-09" db="EMBL/GenBank/DDBJ databases">
        <authorList>
            <consortium name="DOE Joint Genome Institute"/>
            <person name="Klenk H.-P."/>
            <person name="Huntemann M."/>
            <person name="Han J."/>
            <person name="Chen A."/>
            <person name="Kyrpides N."/>
            <person name="Mavromatis K."/>
            <person name="Markowitz V."/>
            <person name="Palaniappan K."/>
            <person name="Ivanova N."/>
            <person name="Schaumberg A."/>
            <person name="Pati A."/>
            <person name="Liolios K."/>
            <person name="Nordberg H.P."/>
            <person name="Cantor M.N."/>
            <person name="Hua S.X."/>
            <person name="Woyke T."/>
        </authorList>
    </citation>
    <scope>NUCLEOTIDE SEQUENCE [LARGE SCALE GENOMIC DNA]</scope>
    <source>
        <strain evidence="10 11">DSM 14336</strain>
    </source>
</reference>
<keyword evidence="3" id="KW-0285">Flavoprotein</keyword>
<evidence type="ECO:0000256" key="6">
    <source>
        <dbReference type="ARBA" id="ARBA00023002"/>
    </source>
</evidence>
<dbReference type="Proteomes" id="UP000018780">
    <property type="component" value="Chromosome"/>
</dbReference>
<comment type="cofactor">
    <cofactor evidence="1">
        <name>FMN</name>
        <dbReference type="ChEBI" id="CHEBI:58210"/>
    </cofactor>
</comment>
<dbReference type="PANTHER" id="PTHR43821:SF1">
    <property type="entry name" value="NAD(P)H NITROREDUCTASE YDJA-RELATED"/>
    <property type="match status" value="1"/>
</dbReference>
<dbReference type="Pfam" id="PF00881">
    <property type="entry name" value="Nitroreductase"/>
    <property type="match status" value="1"/>
</dbReference>
<dbReference type="InterPro" id="IPR026021">
    <property type="entry name" value="YdjA-like"/>
</dbReference>
<dbReference type="CDD" id="cd02135">
    <property type="entry name" value="YdjA-like"/>
    <property type="match status" value="1"/>
</dbReference>
<feature type="compositionally biased region" description="Polar residues" evidence="8">
    <location>
        <begin position="1"/>
        <end position="10"/>
    </location>
</feature>
<dbReference type="InterPro" id="IPR000415">
    <property type="entry name" value="Nitroreductase-like"/>
</dbReference>
<dbReference type="HOGENOM" id="CLU_070764_5_1_5"/>
<feature type="domain" description="Nitroreductase" evidence="9">
    <location>
        <begin position="70"/>
        <end position="223"/>
    </location>
</feature>
<organism evidence="10 11">
    <name type="scientific">Leisingera methylohalidivorans DSM 14336</name>
    <dbReference type="NCBI Taxonomy" id="999552"/>
    <lineage>
        <taxon>Bacteria</taxon>
        <taxon>Pseudomonadati</taxon>
        <taxon>Pseudomonadota</taxon>
        <taxon>Alphaproteobacteria</taxon>
        <taxon>Rhodobacterales</taxon>
        <taxon>Roseobacteraceae</taxon>
        <taxon>Leisingera</taxon>
    </lineage>
</organism>
<evidence type="ECO:0000256" key="8">
    <source>
        <dbReference type="SAM" id="MobiDB-lite"/>
    </source>
</evidence>
<dbReference type="SUPFAM" id="SSF55469">
    <property type="entry name" value="FMN-dependent nitroreductase-like"/>
    <property type="match status" value="1"/>
</dbReference>
<evidence type="ECO:0000256" key="4">
    <source>
        <dbReference type="ARBA" id="ARBA00022643"/>
    </source>
</evidence>
<keyword evidence="4" id="KW-0288">FMN</keyword>